<feature type="domain" description="PPM-type phosphatase" evidence="24">
    <location>
        <begin position="571"/>
        <end position="795"/>
    </location>
</feature>
<dbReference type="SUPFAM" id="SSF55874">
    <property type="entry name" value="ATPase domain of HSP90 chaperone/DNA topoisomerase II/histidine kinase"/>
    <property type="match status" value="1"/>
</dbReference>
<dbReference type="InterPro" id="IPR003018">
    <property type="entry name" value="GAF"/>
</dbReference>
<evidence type="ECO:0000256" key="18">
    <source>
        <dbReference type="ARBA" id="ARBA00056274"/>
    </source>
</evidence>
<dbReference type="GO" id="GO:0005886">
    <property type="term" value="C:plasma membrane"/>
    <property type="evidence" value="ECO:0007669"/>
    <property type="project" value="UniProtKB-SubCell"/>
</dbReference>
<evidence type="ECO:0000256" key="5">
    <source>
        <dbReference type="ARBA" id="ARBA00022679"/>
    </source>
</evidence>
<dbReference type="Pfam" id="PF17203">
    <property type="entry name" value="sCache_3_2"/>
    <property type="match status" value="1"/>
</dbReference>
<evidence type="ECO:0000256" key="4">
    <source>
        <dbReference type="ARBA" id="ARBA00022553"/>
    </source>
</evidence>
<evidence type="ECO:0000256" key="20">
    <source>
        <dbReference type="ARBA" id="ARBA00081350"/>
    </source>
</evidence>
<dbReference type="InterPro" id="IPR052016">
    <property type="entry name" value="Bact_Sigma-Reg"/>
</dbReference>
<accession>A0A1H9R905</accession>
<reference evidence="26" key="1">
    <citation type="submission" date="2016-10" db="EMBL/GenBank/DDBJ databases">
        <authorList>
            <person name="Varghese N."/>
            <person name="Submissions S."/>
        </authorList>
    </citation>
    <scope>NUCLEOTIDE SEQUENCE [LARGE SCALE GENOMIC DNA]</scope>
    <source>
        <strain evidence="26">CGMCC 4.6825</strain>
    </source>
</reference>
<feature type="transmembrane region" description="Helical" evidence="22">
    <location>
        <begin position="20"/>
        <end position="45"/>
    </location>
</feature>
<keyword evidence="8" id="KW-0547">Nucleotide-binding</keyword>
<dbReference type="InterPro" id="IPR029151">
    <property type="entry name" value="Sensor-like_sf"/>
</dbReference>
<dbReference type="PANTHER" id="PTHR43156">
    <property type="entry name" value="STAGE II SPORULATION PROTEIN E-RELATED"/>
    <property type="match status" value="1"/>
</dbReference>
<dbReference type="GO" id="GO:0005524">
    <property type="term" value="F:ATP binding"/>
    <property type="evidence" value="ECO:0007669"/>
    <property type="project" value="UniProtKB-KW"/>
</dbReference>
<dbReference type="AlphaFoldDB" id="A0A1H9R905"/>
<keyword evidence="10" id="KW-0378">Hydrolase</keyword>
<evidence type="ECO:0000256" key="19">
    <source>
        <dbReference type="ARBA" id="ARBA00075117"/>
    </source>
</evidence>
<gene>
    <name evidence="25" type="ORF">SAMN05421870_103349</name>
</gene>
<protein>
    <recommendedName>
        <fullName evidence="2">protein-serine/threonine phosphatase</fullName>
        <ecNumber evidence="2">3.1.3.16</ecNumber>
    </recommendedName>
    <alternativeName>
        <fullName evidence="20">Protein-serine/threonine phosphatase</fullName>
    </alternativeName>
    <alternativeName>
        <fullName evidence="19">Serine/threonine-protein kinase</fullName>
    </alternativeName>
</protein>
<keyword evidence="9" id="KW-0418">Kinase</keyword>
<evidence type="ECO:0000256" key="17">
    <source>
        <dbReference type="ARBA" id="ARBA00047761"/>
    </source>
</evidence>
<dbReference type="Pfam" id="PF07228">
    <property type="entry name" value="SpoIIE"/>
    <property type="match status" value="1"/>
</dbReference>
<evidence type="ECO:0000256" key="10">
    <source>
        <dbReference type="ARBA" id="ARBA00022801"/>
    </source>
</evidence>
<dbReference type="GO" id="GO:0046872">
    <property type="term" value="F:metal ion binding"/>
    <property type="evidence" value="ECO:0007669"/>
    <property type="project" value="UniProtKB-KW"/>
</dbReference>
<name>A0A1H9R905_9ACTN</name>
<dbReference type="PANTHER" id="PTHR43156:SF2">
    <property type="entry name" value="STAGE II SPORULATION PROTEIN E"/>
    <property type="match status" value="1"/>
</dbReference>
<dbReference type="OrthoDB" id="118142at2"/>
<keyword evidence="3" id="KW-1003">Cell membrane</keyword>
<evidence type="ECO:0000256" key="22">
    <source>
        <dbReference type="SAM" id="Phobius"/>
    </source>
</evidence>
<dbReference type="GO" id="GO:0016301">
    <property type="term" value="F:kinase activity"/>
    <property type="evidence" value="ECO:0007669"/>
    <property type="project" value="UniProtKB-KW"/>
</dbReference>
<comment type="function">
    <text evidence="18">Primarily acts as an independent SigF regulator that is sensitive to the osmosensory signal, mediating the cross talk of PknD with the SigF regulon. Possesses both phosphatase and kinase activities. The kinase domain functions as a classic anti-sigma factor-like kinase to phosphorylate the anti-anti-sigma factor domain at the canonical regulatory site, and the phosphatase domain antagonizes this activity.</text>
</comment>
<evidence type="ECO:0000256" key="7">
    <source>
        <dbReference type="ARBA" id="ARBA00022723"/>
    </source>
</evidence>
<dbReference type="CDD" id="cd16936">
    <property type="entry name" value="HATPase_RsbW-like"/>
    <property type="match status" value="1"/>
</dbReference>
<feature type="compositionally biased region" description="Gly residues" evidence="21">
    <location>
        <begin position="432"/>
        <end position="445"/>
    </location>
</feature>
<keyword evidence="14 22" id="KW-1133">Transmembrane helix</keyword>
<dbReference type="InterPro" id="IPR001932">
    <property type="entry name" value="PPM-type_phosphatase-like_dom"/>
</dbReference>
<evidence type="ECO:0000256" key="12">
    <source>
        <dbReference type="ARBA" id="ARBA00022842"/>
    </source>
</evidence>
<dbReference type="InterPro" id="IPR033463">
    <property type="entry name" value="sCache_3"/>
</dbReference>
<dbReference type="InterPro" id="IPR036457">
    <property type="entry name" value="PPM-type-like_dom_sf"/>
</dbReference>
<keyword evidence="4" id="KW-0597">Phosphoprotein</keyword>
<dbReference type="InterPro" id="IPR036890">
    <property type="entry name" value="HATPase_C_sf"/>
</dbReference>
<comment type="subcellular location">
    <subcellularLocation>
        <location evidence="1">Cell membrane</location>
        <topology evidence="1">Multi-pass membrane protein</topology>
    </subcellularLocation>
</comment>
<dbReference type="EMBL" id="FOGO01000003">
    <property type="protein sequence ID" value="SER68423.1"/>
    <property type="molecule type" value="Genomic_DNA"/>
</dbReference>
<keyword evidence="6 22" id="KW-0812">Transmembrane</keyword>
<dbReference type="Gene3D" id="3.60.40.10">
    <property type="entry name" value="PPM-type phosphatase domain"/>
    <property type="match status" value="1"/>
</dbReference>
<evidence type="ECO:0000256" key="11">
    <source>
        <dbReference type="ARBA" id="ARBA00022840"/>
    </source>
</evidence>
<feature type="transmembrane region" description="Helical" evidence="22">
    <location>
        <begin position="184"/>
        <end position="203"/>
    </location>
</feature>
<dbReference type="Pfam" id="PF13581">
    <property type="entry name" value="HATPase_c_2"/>
    <property type="match status" value="1"/>
</dbReference>
<evidence type="ECO:0000256" key="21">
    <source>
        <dbReference type="SAM" id="MobiDB-lite"/>
    </source>
</evidence>
<comment type="catalytic activity">
    <reaction evidence="17">
        <text>O-phospho-L-seryl-[protein] + H2O = L-seryl-[protein] + phosphate</text>
        <dbReference type="Rhea" id="RHEA:20629"/>
        <dbReference type="Rhea" id="RHEA-COMP:9863"/>
        <dbReference type="Rhea" id="RHEA-COMP:11604"/>
        <dbReference type="ChEBI" id="CHEBI:15377"/>
        <dbReference type="ChEBI" id="CHEBI:29999"/>
        <dbReference type="ChEBI" id="CHEBI:43474"/>
        <dbReference type="ChEBI" id="CHEBI:83421"/>
        <dbReference type="EC" id="3.1.3.16"/>
    </reaction>
</comment>
<dbReference type="FunFam" id="3.30.565.10:FF:000028">
    <property type="entry name" value="PAS sensor protein"/>
    <property type="match status" value="1"/>
</dbReference>
<evidence type="ECO:0000256" key="2">
    <source>
        <dbReference type="ARBA" id="ARBA00013081"/>
    </source>
</evidence>
<proteinExistence type="predicted"/>
<dbReference type="Gene3D" id="3.30.450.40">
    <property type="match status" value="1"/>
</dbReference>
<feature type="domain" description="GAF" evidence="23">
    <location>
        <begin position="344"/>
        <end position="554"/>
    </location>
</feature>
<evidence type="ECO:0000313" key="25">
    <source>
        <dbReference type="EMBL" id="SER68423.1"/>
    </source>
</evidence>
<evidence type="ECO:0000256" key="9">
    <source>
        <dbReference type="ARBA" id="ARBA00022777"/>
    </source>
</evidence>
<dbReference type="EC" id="3.1.3.16" evidence="2"/>
<keyword evidence="12" id="KW-0460">Magnesium</keyword>
<dbReference type="SMART" id="SM00331">
    <property type="entry name" value="PP2C_SIG"/>
    <property type="match status" value="1"/>
</dbReference>
<keyword evidence="26" id="KW-1185">Reference proteome</keyword>
<dbReference type="SUPFAM" id="SSF103190">
    <property type="entry name" value="Sensory domain-like"/>
    <property type="match status" value="1"/>
</dbReference>
<evidence type="ECO:0000256" key="8">
    <source>
        <dbReference type="ARBA" id="ARBA00022741"/>
    </source>
</evidence>
<feature type="region of interest" description="Disordered" evidence="21">
    <location>
        <begin position="408"/>
        <end position="461"/>
    </location>
</feature>
<evidence type="ECO:0000256" key="15">
    <source>
        <dbReference type="ARBA" id="ARBA00023136"/>
    </source>
</evidence>
<keyword evidence="5" id="KW-0808">Transferase</keyword>
<dbReference type="Proteomes" id="UP000182841">
    <property type="component" value="Unassembled WGS sequence"/>
</dbReference>
<evidence type="ECO:0000256" key="13">
    <source>
        <dbReference type="ARBA" id="ARBA00022912"/>
    </source>
</evidence>
<feature type="compositionally biased region" description="Basic and acidic residues" evidence="21">
    <location>
        <begin position="446"/>
        <end position="455"/>
    </location>
</feature>
<dbReference type="InterPro" id="IPR003594">
    <property type="entry name" value="HATPase_dom"/>
</dbReference>
<sequence length="931" mass="98169">MTQKRPGVGERGSRLAVRSVAGQVFVLQLAIVLLLVLAAAAGLAWQARLADVRSARERSRACAATLALAPSTAAALRSSSPTGKLQPVSVRAGRECGIDFVAVLDREGVRVSDPLPRLIGKRATGDFSRALAGQSYTEQFEGQPKDSVRAVAPVQDPDGRVTGLVTAGVDLATVSAKLDRELPWVGAGAAGALLLATLGAGLVSRRLNRQTRGLGPAEVTRMYEHHDAVLHAVREGVLVLDGDRRLVLANDEAHRLLRLPDHAQGQQTDDLRLEPGIAGLLSSGRSASDEVYAVGDRMLAVNQRPTGSDGGPAGSVTTLRDTTELREVAGQAQVAAQRLELLYTAGLRIGTTLDVVRTAEELTEVAVPRFADAATVDLLEPVIGGQEPLPGPSAAAVRRVALRFEGGAVPPLQPVDSSPSGPPLSGPRRADGNGGDGDAGDGGDSGDSRDGRDSGDAGDAGDAADLAESVLEPDLAAATDWRAADPERAERMLREGYHSLIMVPLRARGTVLGRACFWRRGRRAFQAEDLASAEELVTRTAVCVDNARRYAREHGLAVTLQRSLLPGGLPEQNAVSAAYRYLPARAGVGGDWFDVIPLPGARVALVVGDVVGHGLHAAATMGRLRTAVHNFSSLDLPPEELLAHLDELVTRIDQDPTLSPDTAAVTGATVLYAIYDPASGRCQFSGAGHPPPVLAYPDGTTAVLDAPENLPLGLGTSPFETRTLTLPEGSRLALYTNGLVQVRSRDLDERLEMLRTALSGTGQGPEETCGAVLEAMLPDRTGEDRDDIALLVAETRLLPSSRIARWEVPSDPEAVAPVRAACAARLVEWGLEEAAFTAELILSELITNAIRYGAPPVTVRLLCDRCLTCEVSDSSSTAPHLRRATTVDEGGRGLFLIAQLAQHWGTRYTAEGKTIWAELSLDGAPSEVPLV</sequence>
<dbReference type="SMART" id="SM00065">
    <property type="entry name" value="GAF"/>
    <property type="match status" value="1"/>
</dbReference>
<keyword evidence="11" id="KW-0067">ATP-binding</keyword>
<keyword evidence="15 22" id="KW-0472">Membrane</keyword>
<organism evidence="25 26">
    <name type="scientific">Streptomyces qinglanensis</name>
    <dbReference type="NCBI Taxonomy" id="943816"/>
    <lineage>
        <taxon>Bacteria</taxon>
        <taxon>Bacillati</taxon>
        <taxon>Actinomycetota</taxon>
        <taxon>Actinomycetes</taxon>
        <taxon>Kitasatosporales</taxon>
        <taxon>Streptomycetaceae</taxon>
        <taxon>Streptomyces</taxon>
    </lineage>
</organism>
<evidence type="ECO:0000256" key="16">
    <source>
        <dbReference type="ARBA" id="ARBA00023211"/>
    </source>
</evidence>
<evidence type="ECO:0000256" key="3">
    <source>
        <dbReference type="ARBA" id="ARBA00022475"/>
    </source>
</evidence>
<evidence type="ECO:0000259" key="24">
    <source>
        <dbReference type="SMART" id="SM00331"/>
    </source>
</evidence>
<keyword evidence="13" id="KW-0904">Protein phosphatase</keyword>
<keyword evidence="7" id="KW-0479">Metal-binding</keyword>
<dbReference type="RefSeq" id="WP_074999598.1">
    <property type="nucleotide sequence ID" value="NZ_FOGO01000003.1"/>
</dbReference>
<evidence type="ECO:0000256" key="1">
    <source>
        <dbReference type="ARBA" id="ARBA00004651"/>
    </source>
</evidence>
<keyword evidence="16" id="KW-0464">Manganese</keyword>
<dbReference type="Gene3D" id="3.30.450.20">
    <property type="entry name" value="PAS domain"/>
    <property type="match status" value="2"/>
</dbReference>
<evidence type="ECO:0000313" key="26">
    <source>
        <dbReference type="Proteomes" id="UP000182841"/>
    </source>
</evidence>
<dbReference type="FunFam" id="3.60.40.10:FF:000005">
    <property type="entry name" value="Serine/threonine protein phosphatase"/>
    <property type="match status" value="1"/>
</dbReference>
<dbReference type="SUPFAM" id="SSF81606">
    <property type="entry name" value="PP2C-like"/>
    <property type="match status" value="1"/>
</dbReference>
<dbReference type="Gene3D" id="3.30.565.10">
    <property type="entry name" value="Histidine kinase-like ATPase, C-terminal domain"/>
    <property type="match status" value="1"/>
</dbReference>
<dbReference type="InterPro" id="IPR029016">
    <property type="entry name" value="GAF-like_dom_sf"/>
</dbReference>
<dbReference type="SUPFAM" id="SSF55781">
    <property type="entry name" value="GAF domain-like"/>
    <property type="match status" value="1"/>
</dbReference>
<dbReference type="GO" id="GO:0004722">
    <property type="term" value="F:protein serine/threonine phosphatase activity"/>
    <property type="evidence" value="ECO:0007669"/>
    <property type="project" value="UniProtKB-EC"/>
</dbReference>
<evidence type="ECO:0000256" key="6">
    <source>
        <dbReference type="ARBA" id="ARBA00022692"/>
    </source>
</evidence>
<evidence type="ECO:0000256" key="14">
    <source>
        <dbReference type="ARBA" id="ARBA00022989"/>
    </source>
</evidence>
<evidence type="ECO:0000259" key="23">
    <source>
        <dbReference type="SMART" id="SM00065"/>
    </source>
</evidence>